<keyword evidence="4" id="KW-0769">Symport</keyword>
<evidence type="ECO:0000256" key="1">
    <source>
        <dbReference type="ARBA" id="ARBA00004141"/>
    </source>
</evidence>
<dbReference type="InterPro" id="IPR020846">
    <property type="entry name" value="MFS_dom"/>
</dbReference>
<keyword evidence="3 7" id="KW-0812">Transmembrane</keyword>
<protein>
    <recommendedName>
        <fullName evidence="8">Major facilitator superfamily (MFS) profile domain-containing protein</fullName>
    </recommendedName>
</protein>
<dbReference type="InterPro" id="IPR011701">
    <property type="entry name" value="MFS"/>
</dbReference>
<dbReference type="GO" id="GO:0016020">
    <property type="term" value="C:membrane"/>
    <property type="evidence" value="ECO:0007669"/>
    <property type="project" value="UniProtKB-SubCell"/>
</dbReference>
<feature type="transmembrane region" description="Helical" evidence="7">
    <location>
        <begin position="368"/>
        <end position="388"/>
    </location>
</feature>
<feature type="transmembrane region" description="Helical" evidence="7">
    <location>
        <begin position="169"/>
        <end position="192"/>
    </location>
</feature>
<accession>A0A7S4VIC2</accession>
<dbReference type="InterPro" id="IPR050382">
    <property type="entry name" value="MFS_Na/Anion_cotransporter"/>
</dbReference>
<sequence length="456" mass="49222">MAREVETCYHGGFGWRYIVCLLMFVIVVVCYADRTNIGIVLAQDEFAAIGPNDKGTVLSAFFVGYMFTQIPGGHLARTRGAKKTLLLAAVVWTVFDVLTPFAARLGLVPLIIARIGMGLGEGMTFPAQHALTSFWVPTHERAFLTMFMTSGQDMGSVLANTVSPHLIEINAWLVFVCWGSLAFLWCIVFTGLGGSAPEVHGPCCRSGEAAWIQAHRQAGPFEDARRAREAMVPRRLLRQPCVWGIFIGHIGANYAWYVMLSWMPSYFEGVFGLRLADNTLTLAGPYIGCWLGSLTSGKLGDVLVSRGFRTRHVRKLLQVTGALLSTAAFQLAAYSTTHGVAAVWVSIALAFGRFQAAGYWVNMIDICPLSAASIMGMSNTIATIPGIVGQPLTQAILDWAGGAHSERAWSIVFGVGGVVSICAAAAFTALADDVNLDRPPTEGEEHMDSNLIPARA</sequence>
<gene>
    <name evidence="9" type="ORF">AMON00008_LOCUS43478</name>
</gene>
<feature type="domain" description="Major facilitator superfamily (MFS) profile" evidence="8">
    <location>
        <begin position="1"/>
        <end position="435"/>
    </location>
</feature>
<dbReference type="PANTHER" id="PTHR11662:SF399">
    <property type="entry name" value="FI19708P1-RELATED"/>
    <property type="match status" value="1"/>
</dbReference>
<feature type="transmembrane region" description="Helical" evidence="7">
    <location>
        <begin position="241"/>
        <end position="263"/>
    </location>
</feature>
<dbReference type="PROSITE" id="PS50850">
    <property type="entry name" value="MFS"/>
    <property type="match status" value="1"/>
</dbReference>
<feature type="transmembrane region" description="Helical" evidence="7">
    <location>
        <begin position="13"/>
        <end position="32"/>
    </location>
</feature>
<evidence type="ECO:0000256" key="4">
    <source>
        <dbReference type="ARBA" id="ARBA00022847"/>
    </source>
</evidence>
<evidence type="ECO:0000256" key="7">
    <source>
        <dbReference type="SAM" id="Phobius"/>
    </source>
</evidence>
<comment type="subcellular location">
    <subcellularLocation>
        <location evidence="1">Membrane</location>
        <topology evidence="1">Multi-pass membrane protein</topology>
    </subcellularLocation>
</comment>
<evidence type="ECO:0000259" key="8">
    <source>
        <dbReference type="PROSITE" id="PS50850"/>
    </source>
</evidence>
<feature type="transmembrane region" description="Helical" evidence="7">
    <location>
        <begin position="85"/>
        <end position="112"/>
    </location>
</feature>
<dbReference type="GO" id="GO:0015293">
    <property type="term" value="F:symporter activity"/>
    <property type="evidence" value="ECO:0007669"/>
    <property type="project" value="UniProtKB-KW"/>
</dbReference>
<dbReference type="FunFam" id="1.20.1250.20:FF:000003">
    <property type="entry name" value="Solute carrier family 17 member 3"/>
    <property type="match status" value="1"/>
</dbReference>
<proteinExistence type="predicted"/>
<dbReference type="Gene3D" id="1.20.1250.20">
    <property type="entry name" value="MFS general substrate transporter like domains"/>
    <property type="match status" value="2"/>
</dbReference>
<organism evidence="9">
    <name type="scientific">Alexandrium monilatum</name>
    <dbReference type="NCBI Taxonomy" id="311494"/>
    <lineage>
        <taxon>Eukaryota</taxon>
        <taxon>Sar</taxon>
        <taxon>Alveolata</taxon>
        <taxon>Dinophyceae</taxon>
        <taxon>Gonyaulacales</taxon>
        <taxon>Pyrocystaceae</taxon>
        <taxon>Alexandrium</taxon>
    </lineage>
</organism>
<dbReference type="InterPro" id="IPR036259">
    <property type="entry name" value="MFS_trans_sf"/>
</dbReference>
<keyword evidence="2" id="KW-0813">Transport</keyword>
<feature type="transmembrane region" description="Helical" evidence="7">
    <location>
        <begin position="341"/>
        <end position="361"/>
    </location>
</feature>
<keyword evidence="6 7" id="KW-0472">Membrane</keyword>
<keyword evidence="5 7" id="KW-1133">Transmembrane helix</keyword>
<dbReference type="EMBL" id="HBNR01061709">
    <property type="protein sequence ID" value="CAE4631249.1"/>
    <property type="molecule type" value="Transcribed_RNA"/>
</dbReference>
<evidence type="ECO:0000256" key="3">
    <source>
        <dbReference type="ARBA" id="ARBA00022692"/>
    </source>
</evidence>
<reference evidence="9" key="1">
    <citation type="submission" date="2021-01" db="EMBL/GenBank/DDBJ databases">
        <authorList>
            <person name="Corre E."/>
            <person name="Pelletier E."/>
            <person name="Niang G."/>
            <person name="Scheremetjew M."/>
            <person name="Finn R."/>
            <person name="Kale V."/>
            <person name="Holt S."/>
            <person name="Cochrane G."/>
            <person name="Meng A."/>
            <person name="Brown T."/>
            <person name="Cohen L."/>
        </authorList>
    </citation>
    <scope>NUCLEOTIDE SEQUENCE</scope>
    <source>
        <strain evidence="9">CCMP3105</strain>
    </source>
</reference>
<dbReference type="AlphaFoldDB" id="A0A7S4VIC2"/>
<dbReference type="PANTHER" id="PTHR11662">
    <property type="entry name" value="SOLUTE CARRIER FAMILY 17"/>
    <property type="match status" value="1"/>
</dbReference>
<evidence type="ECO:0000256" key="5">
    <source>
        <dbReference type="ARBA" id="ARBA00022989"/>
    </source>
</evidence>
<feature type="transmembrane region" description="Helical" evidence="7">
    <location>
        <begin position="408"/>
        <end position="430"/>
    </location>
</feature>
<evidence type="ECO:0000256" key="6">
    <source>
        <dbReference type="ARBA" id="ARBA00023136"/>
    </source>
</evidence>
<dbReference type="Pfam" id="PF07690">
    <property type="entry name" value="MFS_1"/>
    <property type="match status" value="1"/>
</dbReference>
<evidence type="ECO:0000256" key="2">
    <source>
        <dbReference type="ARBA" id="ARBA00022448"/>
    </source>
</evidence>
<name>A0A7S4VIC2_9DINO</name>
<dbReference type="SUPFAM" id="SSF103473">
    <property type="entry name" value="MFS general substrate transporter"/>
    <property type="match status" value="1"/>
</dbReference>
<evidence type="ECO:0000313" key="9">
    <source>
        <dbReference type="EMBL" id="CAE4631249.1"/>
    </source>
</evidence>